<organism evidence="12 13">
    <name type="scientific">Littorina saxatilis</name>
    <dbReference type="NCBI Taxonomy" id="31220"/>
    <lineage>
        <taxon>Eukaryota</taxon>
        <taxon>Metazoa</taxon>
        <taxon>Spiralia</taxon>
        <taxon>Lophotrochozoa</taxon>
        <taxon>Mollusca</taxon>
        <taxon>Gastropoda</taxon>
        <taxon>Caenogastropoda</taxon>
        <taxon>Littorinimorpha</taxon>
        <taxon>Littorinoidea</taxon>
        <taxon>Littorinidae</taxon>
        <taxon>Littorina</taxon>
    </lineage>
</organism>
<proteinExistence type="inferred from homology"/>
<dbReference type="GO" id="GO:0016779">
    <property type="term" value="F:nucleotidyltransferase activity"/>
    <property type="evidence" value="ECO:0007669"/>
    <property type="project" value="UniProtKB-KW"/>
</dbReference>
<evidence type="ECO:0000256" key="8">
    <source>
        <dbReference type="ARBA" id="ARBA00024347"/>
    </source>
</evidence>
<dbReference type="GO" id="GO:1990404">
    <property type="term" value="F:NAD+-protein mono-ADP-ribosyltransferase activity"/>
    <property type="evidence" value="ECO:0007669"/>
    <property type="project" value="TreeGrafter"/>
</dbReference>
<keyword evidence="7" id="KW-0539">Nucleus</keyword>
<feature type="domain" description="PARP catalytic" evidence="11">
    <location>
        <begin position="1"/>
        <end position="158"/>
    </location>
</feature>
<evidence type="ECO:0000313" key="12">
    <source>
        <dbReference type="EMBL" id="KAK7114292.1"/>
    </source>
</evidence>
<evidence type="ECO:0000256" key="1">
    <source>
        <dbReference type="ARBA" id="ARBA00004123"/>
    </source>
</evidence>
<dbReference type="Pfam" id="PF00644">
    <property type="entry name" value="PARP"/>
    <property type="match status" value="1"/>
</dbReference>
<evidence type="ECO:0000313" key="13">
    <source>
        <dbReference type="Proteomes" id="UP001374579"/>
    </source>
</evidence>
<evidence type="ECO:0000256" key="4">
    <source>
        <dbReference type="ARBA" id="ARBA00022695"/>
    </source>
</evidence>
<evidence type="ECO:0000256" key="9">
    <source>
        <dbReference type="ARBA" id="ARBA00033987"/>
    </source>
</evidence>
<comment type="caution">
    <text evidence="12">The sequence shown here is derived from an EMBL/GenBank/DDBJ whole genome shotgun (WGS) entry which is preliminary data.</text>
</comment>
<protein>
    <recommendedName>
        <fullName evidence="10">Poly [ADP-ribose] polymerase</fullName>
        <shortName evidence="10">PARP</shortName>
        <ecNumber evidence="10">2.4.2.-</ecNumber>
    </recommendedName>
</protein>
<evidence type="ECO:0000259" key="11">
    <source>
        <dbReference type="PROSITE" id="PS51059"/>
    </source>
</evidence>
<evidence type="ECO:0000256" key="5">
    <source>
        <dbReference type="ARBA" id="ARBA00022765"/>
    </source>
</evidence>
<reference evidence="12 13" key="1">
    <citation type="submission" date="2024-02" db="EMBL/GenBank/DDBJ databases">
        <title>Chromosome-scale genome assembly of the rough periwinkle Littorina saxatilis.</title>
        <authorList>
            <person name="De Jode A."/>
            <person name="Faria R."/>
            <person name="Formenti G."/>
            <person name="Sims Y."/>
            <person name="Smith T.P."/>
            <person name="Tracey A."/>
            <person name="Wood J.M.D."/>
            <person name="Zagrodzka Z.B."/>
            <person name="Johannesson K."/>
            <person name="Butlin R.K."/>
            <person name="Leder E.H."/>
        </authorList>
    </citation>
    <scope>NUCLEOTIDE SEQUENCE [LARGE SCALE GENOMIC DNA]</scope>
    <source>
        <strain evidence="12">Snail1</strain>
        <tissue evidence="12">Muscle</tissue>
    </source>
</reference>
<keyword evidence="6 10" id="KW-0520">NAD</keyword>
<dbReference type="PROSITE" id="PS51059">
    <property type="entry name" value="PARP_CATALYTIC"/>
    <property type="match status" value="1"/>
</dbReference>
<keyword evidence="13" id="KW-1185">Reference proteome</keyword>
<evidence type="ECO:0000256" key="6">
    <source>
        <dbReference type="ARBA" id="ARBA00023027"/>
    </source>
</evidence>
<evidence type="ECO:0000256" key="3">
    <source>
        <dbReference type="ARBA" id="ARBA00022679"/>
    </source>
</evidence>
<evidence type="ECO:0000256" key="7">
    <source>
        <dbReference type="ARBA" id="ARBA00023242"/>
    </source>
</evidence>
<dbReference type="PANTHER" id="PTHR10459">
    <property type="entry name" value="DNA LIGASE"/>
    <property type="match status" value="1"/>
</dbReference>
<comment type="similarity">
    <text evidence="8">Belongs to the ARTD/PARP family.</text>
</comment>
<comment type="subcellular location">
    <subcellularLocation>
        <location evidence="1">Nucleus</location>
    </subcellularLocation>
</comment>
<dbReference type="GO" id="GO:0070212">
    <property type="term" value="P:protein poly-ADP-ribosylation"/>
    <property type="evidence" value="ECO:0007669"/>
    <property type="project" value="TreeGrafter"/>
</dbReference>
<keyword evidence="3 10" id="KW-0808">Transferase</keyword>
<dbReference type="AlphaFoldDB" id="A0AAN9BYP1"/>
<dbReference type="Gene3D" id="3.90.228.10">
    <property type="match status" value="1"/>
</dbReference>
<name>A0AAN9BYP1_9CAEN</name>
<evidence type="ECO:0000256" key="10">
    <source>
        <dbReference type="RuleBase" id="RU362114"/>
    </source>
</evidence>
<dbReference type="Proteomes" id="UP001374579">
    <property type="component" value="Unassembled WGS sequence"/>
</dbReference>
<dbReference type="CDD" id="cd01437">
    <property type="entry name" value="parp_like"/>
    <property type="match status" value="1"/>
</dbReference>
<dbReference type="InterPro" id="IPR050800">
    <property type="entry name" value="ARTD/PARP"/>
</dbReference>
<dbReference type="InterPro" id="IPR012317">
    <property type="entry name" value="Poly(ADP-ribose)pol_cat_dom"/>
</dbReference>
<keyword evidence="5" id="KW-0013">ADP-ribosylation</keyword>
<dbReference type="SUPFAM" id="SSF56399">
    <property type="entry name" value="ADP-ribosylation"/>
    <property type="match status" value="1"/>
</dbReference>
<dbReference type="PANTHER" id="PTHR10459:SF60">
    <property type="entry name" value="POLY [ADP-RIBOSE] POLYMERASE 2"/>
    <property type="match status" value="1"/>
</dbReference>
<dbReference type="GO" id="GO:0006302">
    <property type="term" value="P:double-strand break repair"/>
    <property type="evidence" value="ECO:0007669"/>
    <property type="project" value="TreeGrafter"/>
</dbReference>
<gene>
    <name evidence="12" type="ORF">V1264_000375</name>
</gene>
<comment type="catalytic activity">
    <reaction evidence="9">
        <text>NAD(+) + (ADP-D-ribosyl)n-acceptor = nicotinamide + (ADP-D-ribosyl)n+1-acceptor + H(+).</text>
        <dbReference type="EC" id="2.4.2.30"/>
    </reaction>
</comment>
<sequence length="158" mass="17232">MLLWHGSRLTNWAGILGQGLRIAPPEAPVTGYMFGKGVYFADMSSKSGNYCFASRQKNTGLLMLCDVSLGTINEKLDADYYAAKLPSGKHSVKGCGAIGPDPSTYKTLPDGCVVPVGKGTDTGVKNPKGYTLNYNEFIVYDTAQIRMKYLLKVQFNFK</sequence>
<keyword evidence="4" id="KW-0548">Nucleotidyltransferase</keyword>
<accession>A0AAN9BYP1</accession>
<keyword evidence="2 10" id="KW-0328">Glycosyltransferase</keyword>
<dbReference type="FunFam" id="3.90.228.10:FF:000002">
    <property type="entry name" value="Poly [ADP-ribose] polymerase"/>
    <property type="match status" value="1"/>
</dbReference>
<dbReference type="EMBL" id="JBAMIC010000001">
    <property type="protein sequence ID" value="KAK7114292.1"/>
    <property type="molecule type" value="Genomic_DNA"/>
</dbReference>
<dbReference type="EC" id="2.4.2.-" evidence="10"/>
<dbReference type="GO" id="GO:0003950">
    <property type="term" value="F:NAD+ poly-ADP-ribosyltransferase activity"/>
    <property type="evidence" value="ECO:0007669"/>
    <property type="project" value="UniProtKB-UniRule"/>
</dbReference>
<evidence type="ECO:0000256" key="2">
    <source>
        <dbReference type="ARBA" id="ARBA00022676"/>
    </source>
</evidence>
<dbReference type="GO" id="GO:0005730">
    <property type="term" value="C:nucleolus"/>
    <property type="evidence" value="ECO:0007669"/>
    <property type="project" value="TreeGrafter"/>
</dbReference>